<reference evidence="1" key="1">
    <citation type="journal article" date="2023" name="Insect Mol. Biol.">
        <title>Genome sequencing provides insights into the evolution of gene families encoding plant cell wall-degrading enzymes in longhorned beetles.</title>
        <authorList>
            <person name="Shin N.R."/>
            <person name="Okamura Y."/>
            <person name="Kirsch R."/>
            <person name="Pauchet Y."/>
        </authorList>
    </citation>
    <scope>NUCLEOTIDE SEQUENCE</scope>
    <source>
        <strain evidence="1">RBIC_L_NR</strain>
    </source>
</reference>
<accession>A0AAV8ZQL1</accession>
<evidence type="ECO:0000313" key="1">
    <source>
        <dbReference type="EMBL" id="KAJ8968575.1"/>
    </source>
</evidence>
<protein>
    <submittedName>
        <fullName evidence="1">Uncharacterized protein</fullName>
    </submittedName>
</protein>
<comment type="caution">
    <text evidence="1">The sequence shown here is derived from an EMBL/GenBank/DDBJ whole genome shotgun (WGS) entry which is preliminary data.</text>
</comment>
<name>A0AAV8ZQL1_9CUCU</name>
<organism evidence="1 2">
    <name type="scientific">Rhamnusium bicolor</name>
    <dbReference type="NCBI Taxonomy" id="1586634"/>
    <lineage>
        <taxon>Eukaryota</taxon>
        <taxon>Metazoa</taxon>
        <taxon>Ecdysozoa</taxon>
        <taxon>Arthropoda</taxon>
        <taxon>Hexapoda</taxon>
        <taxon>Insecta</taxon>
        <taxon>Pterygota</taxon>
        <taxon>Neoptera</taxon>
        <taxon>Endopterygota</taxon>
        <taxon>Coleoptera</taxon>
        <taxon>Polyphaga</taxon>
        <taxon>Cucujiformia</taxon>
        <taxon>Chrysomeloidea</taxon>
        <taxon>Cerambycidae</taxon>
        <taxon>Lepturinae</taxon>
        <taxon>Rhagiini</taxon>
        <taxon>Rhamnusium</taxon>
    </lineage>
</organism>
<proteinExistence type="predicted"/>
<keyword evidence="2" id="KW-1185">Reference proteome</keyword>
<sequence length="73" mass="8723">MYDLVPINYGYPDNFFFSKMKESNSFKVDDQLEFLQNYVIVRTNYPESKLSELKKKISHFSSDQKTVPKTKKF</sequence>
<gene>
    <name evidence="1" type="ORF">NQ314_002240</name>
</gene>
<dbReference type="EMBL" id="JANEYF010000676">
    <property type="protein sequence ID" value="KAJ8968575.1"/>
    <property type="molecule type" value="Genomic_DNA"/>
</dbReference>
<evidence type="ECO:0000313" key="2">
    <source>
        <dbReference type="Proteomes" id="UP001162156"/>
    </source>
</evidence>
<dbReference type="Proteomes" id="UP001162156">
    <property type="component" value="Unassembled WGS sequence"/>
</dbReference>
<dbReference type="AlphaFoldDB" id="A0AAV8ZQL1"/>